<dbReference type="RefSeq" id="WP_378551867.1">
    <property type="nucleotide sequence ID" value="NZ_JBHSBA010000007.1"/>
</dbReference>
<proteinExistence type="predicted"/>
<keyword evidence="1" id="KW-1133">Transmembrane helix</keyword>
<evidence type="ECO:0000313" key="2">
    <source>
        <dbReference type="EMBL" id="MFC4126897.1"/>
    </source>
</evidence>
<evidence type="ECO:0000313" key="3">
    <source>
        <dbReference type="Proteomes" id="UP001595767"/>
    </source>
</evidence>
<dbReference type="InterPro" id="IPR047958">
    <property type="entry name" value="B-4DMT-like"/>
</dbReference>
<evidence type="ECO:0000256" key="1">
    <source>
        <dbReference type="SAM" id="Phobius"/>
    </source>
</evidence>
<accession>A0ABV8L977</accession>
<feature type="transmembrane region" description="Helical" evidence="1">
    <location>
        <begin position="65"/>
        <end position="86"/>
    </location>
</feature>
<name>A0ABV8L977_9NOCA</name>
<feature type="transmembrane region" description="Helical" evidence="1">
    <location>
        <begin position="106"/>
        <end position="124"/>
    </location>
</feature>
<feature type="transmembrane region" description="Helical" evidence="1">
    <location>
        <begin position="5"/>
        <end position="28"/>
    </location>
</feature>
<gene>
    <name evidence="2" type="ORF">ACFOW8_18325</name>
</gene>
<dbReference type="NCBIfam" id="NF037996">
    <property type="entry name" value="B-4DMT"/>
    <property type="match status" value="1"/>
</dbReference>
<keyword evidence="1" id="KW-0812">Transmembrane</keyword>
<keyword evidence="1" id="KW-0472">Membrane</keyword>
<protein>
    <submittedName>
        <fullName evidence="2">B-4DMT family transporter</fullName>
    </submittedName>
</protein>
<feature type="transmembrane region" description="Helical" evidence="1">
    <location>
        <begin position="34"/>
        <end position="53"/>
    </location>
</feature>
<keyword evidence="3" id="KW-1185">Reference proteome</keyword>
<dbReference type="EMBL" id="JBHSBA010000007">
    <property type="protein sequence ID" value="MFC4126897.1"/>
    <property type="molecule type" value="Genomic_DNA"/>
</dbReference>
<comment type="caution">
    <text evidence="2">The sequence shown here is derived from an EMBL/GenBank/DDBJ whole genome shotgun (WGS) entry which is preliminary data.</text>
</comment>
<reference evidence="3" key="1">
    <citation type="journal article" date="2019" name="Int. J. Syst. Evol. Microbiol.">
        <title>The Global Catalogue of Microorganisms (GCM) 10K type strain sequencing project: providing services to taxonomists for standard genome sequencing and annotation.</title>
        <authorList>
            <consortium name="The Broad Institute Genomics Platform"/>
            <consortium name="The Broad Institute Genome Sequencing Center for Infectious Disease"/>
            <person name="Wu L."/>
            <person name="Ma J."/>
        </authorList>
    </citation>
    <scope>NUCLEOTIDE SEQUENCE [LARGE SCALE GENOMIC DNA]</scope>
    <source>
        <strain evidence="3">CGMCC 4.7204</strain>
    </source>
</reference>
<organism evidence="2 3">
    <name type="scientific">Nocardia rhizosphaerae</name>
    <dbReference type="NCBI Taxonomy" id="1691571"/>
    <lineage>
        <taxon>Bacteria</taxon>
        <taxon>Bacillati</taxon>
        <taxon>Actinomycetota</taxon>
        <taxon>Actinomycetes</taxon>
        <taxon>Mycobacteriales</taxon>
        <taxon>Nocardiaceae</taxon>
        <taxon>Nocardia</taxon>
    </lineage>
</organism>
<sequence>MTAWVLRATVFGALVVGLRLLLGFAMATAPTYGIVWRTACLVLIVGAAAAWGLRDGRAADGTDLTVRWMSAGAVAGIGSGAVCWLLDQVPGIALGDSGALFELTSAAAFILLLIFLPALAGIGYGRFRARKAAETAPAVGATQLAPA</sequence>
<dbReference type="Proteomes" id="UP001595767">
    <property type="component" value="Unassembled WGS sequence"/>
</dbReference>